<evidence type="ECO:0000313" key="4">
    <source>
        <dbReference type="EMBL" id="PSW24004.1"/>
    </source>
</evidence>
<evidence type="ECO:0000256" key="2">
    <source>
        <dbReference type="ARBA" id="ARBA00022729"/>
    </source>
</evidence>
<dbReference type="AlphaFoldDB" id="A0A0J8VFQ9"/>
<accession>A0A0J8VFQ9</accession>
<proteinExistence type="inferred from homology"/>
<keyword evidence="2 3" id="KW-0732">Signal</keyword>
<protein>
    <submittedName>
        <fullName evidence="4">DUF2057 domain-containing protein</fullName>
    </submittedName>
</protein>
<keyword evidence="5" id="KW-1185">Reference proteome</keyword>
<dbReference type="InterPro" id="IPR018635">
    <property type="entry name" value="UPF0319"/>
</dbReference>
<dbReference type="PANTHER" id="PTHR38108">
    <property type="entry name" value="UPF0319 PROTEIN YCCT"/>
    <property type="match status" value="1"/>
</dbReference>
<dbReference type="EMBL" id="PYLZ01000006">
    <property type="protein sequence ID" value="PSW24004.1"/>
    <property type="molecule type" value="Genomic_DNA"/>
</dbReference>
<sequence length="216" mass="23688">MRKLIVALTLLAGSLSWQVSAESTLTFNKEIGPLVLNGSEVATDIFSSPSKLTLEAGTNQVLFALGQLVVEDGRRTKFNSVPFILRFSAPTDDVVLSYQPFRTMEEAKKFDHDPRFVLKSASGEMIPFQLESLHVNGMQGMKNYEKAVQKYNQKGTGIAVLSTEQLAPVGKPSVKPKTVNAASSQRAILEAGFNDLSAQEQQAFMMWAMKNLKNAS</sequence>
<dbReference type="STRING" id="680026.AB733_07555"/>
<dbReference type="PANTHER" id="PTHR38108:SF1">
    <property type="entry name" value="UPF0319 PROTEIN YCCT"/>
    <property type="match status" value="1"/>
</dbReference>
<comment type="similarity">
    <text evidence="1">Belongs to the UPF0319 family.</text>
</comment>
<dbReference type="RefSeq" id="WP_048898191.1">
    <property type="nucleotide sequence ID" value="NZ_AP024852.1"/>
</dbReference>
<evidence type="ECO:0000256" key="3">
    <source>
        <dbReference type="SAM" id="SignalP"/>
    </source>
</evidence>
<gene>
    <name evidence="4" type="ORF">C9I94_11720</name>
</gene>
<evidence type="ECO:0000256" key="1">
    <source>
        <dbReference type="ARBA" id="ARBA00008490"/>
    </source>
</evidence>
<comment type="caution">
    <text evidence="4">The sequence shown here is derived from an EMBL/GenBank/DDBJ whole genome shotgun (WGS) entry which is preliminary data.</text>
</comment>
<dbReference type="OrthoDB" id="6214057at2"/>
<evidence type="ECO:0000313" key="5">
    <source>
        <dbReference type="Proteomes" id="UP000240481"/>
    </source>
</evidence>
<feature type="signal peptide" evidence="3">
    <location>
        <begin position="1"/>
        <end position="21"/>
    </location>
</feature>
<dbReference type="Proteomes" id="UP000240481">
    <property type="component" value="Unassembled WGS sequence"/>
</dbReference>
<dbReference type="Pfam" id="PF09829">
    <property type="entry name" value="DUF2057"/>
    <property type="match status" value="1"/>
</dbReference>
<reference evidence="4 5" key="1">
    <citation type="submission" date="2018-01" db="EMBL/GenBank/DDBJ databases">
        <title>Whole genome sequencing of Histamine producing bacteria.</title>
        <authorList>
            <person name="Butler K."/>
        </authorList>
    </citation>
    <scope>NUCLEOTIDE SEQUENCE [LARGE SCALE GENOMIC DNA]</scope>
    <source>
        <strain evidence="4 5">DSM 24669</strain>
    </source>
</reference>
<organism evidence="4 5">
    <name type="scientific">Photobacterium swingsii</name>
    <dbReference type="NCBI Taxonomy" id="680026"/>
    <lineage>
        <taxon>Bacteria</taxon>
        <taxon>Pseudomonadati</taxon>
        <taxon>Pseudomonadota</taxon>
        <taxon>Gammaproteobacteria</taxon>
        <taxon>Vibrionales</taxon>
        <taxon>Vibrionaceae</taxon>
        <taxon>Photobacterium</taxon>
    </lineage>
</organism>
<feature type="chain" id="PRO_5030009188" evidence="3">
    <location>
        <begin position="22"/>
        <end position="216"/>
    </location>
</feature>
<name>A0A0J8VFQ9_9GAMM</name>